<dbReference type="Proteomes" id="UP000191987">
    <property type="component" value="Unassembled WGS sequence"/>
</dbReference>
<gene>
    <name evidence="2" type="ORF">AGR7C_Lc100164</name>
</gene>
<evidence type="ECO:0000313" key="2">
    <source>
        <dbReference type="EMBL" id="CUX41737.1"/>
    </source>
</evidence>
<proteinExistence type="predicted"/>
<accession>A0A1S7QTK3</accession>
<evidence type="ECO:0000313" key="3">
    <source>
        <dbReference type="Proteomes" id="UP000191987"/>
    </source>
</evidence>
<name>A0A1S7QTK3_9HYPH</name>
<sequence length="216" mass="22980">MAAPLPLARINDILPIASVEWDIQRNDELSGDGNGDLWQAELADPFWRANVTLGRGLHAELKRVAARIRALEGAKQSFLLVDPLSPFPAADPDGAIVAGANVTIRGTTNRYVAQVSGLPANYVLTEGDKLQIVYGTQEAPRYAFVEVSQDVIGTLGGIADISVFPRLPMSLVIGAAVTLARPACAMIIQPTTHKPGTARRSVTDGASFTALQKKRG</sequence>
<dbReference type="RefSeq" id="WP_080819486.1">
    <property type="nucleotide sequence ID" value="NZ_LT009749.1"/>
</dbReference>
<feature type="region of interest" description="Disordered" evidence="1">
    <location>
        <begin position="194"/>
        <end position="216"/>
    </location>
</feature>
<evidence type="ECO:0000256" key="1">
    <source>
        <dbReference type="SAM" id="MobiDB-lite"/>
    </source>
</evidence>
<dbReference type="EMBL" id="FBWG01000028">
    <property type="protein sequence ID" value="CUX41737.1"/>
    <property type="molecule type" value="Genomic_DNA"/>
</dbReference>
<protein>
    <submittedName>
        <fullName evidence="2">Uncharacterized protein</fullName>
    </submittedName>
</protein>
<reference evidence="2 3" key="1">
    <citation type="submission" date="2016-01" db="EMBL/GenBank/DDBJ databases">
        <authorList>
            <person name="Oliw E.H."/>
        </authorList>
    </citation>
    <scope>NUCLEOTIDE SEQUENCE [LARGE SCALE GENOMIC DNA]</scope>
    <source>
        <strain evidence="2 3">Zutra 3-1</strain>
    </source>
</reference>
<organism evidence="2 3">
    <name type="scientific">Agrobacterium deltaense Zutra 3/1</name>
    <dbReference type="NCBI Taxonomy" id="1183427"/>
    <lineage>
        <taxon>Bacteria</taxon>
        <taxon>Pseudomonadati</taxon>
        <taxon>Pseudomonadota</taxon>
        <taxon>Alphaproteobacteria</taxon>
        <taxon>Hyphomicrobiales</taxon>
        <taxon>Rhizobiaceae</taxon>
        <taxon>Rhizobium/Agrobacterium group</taxon>
        <taxon>Agrobacterium</taxon>
    </lineage>
</organism>
<dbReference type="AlphaFoldDB" id="A0A1S7QTK3"/>